<evidence type="ECO:0000313" key="1">
    <source>
        <dbReference type="EMBL" id="QQD23356.1"/>
    </source>
</evidence>
<dbReference type="Proteomes" id="UP000596074">
    <property type="component" value="Chromosome"/>
</dbReference>
<sequence>MKNSGSFFTELETFLNNLLQRLFPVWYATQAAREMELEALGSLNPPSFLSHRWLSLHAVVQGLQQSLQAQGSDWLELQELLGKLLVEKEYPRRLSVTAIDGVEQSQHDQDWPNLLAYAEQLPEERIIETAEDFDTRLHEAFPEANKPHRVVYREWDGRYYWINPEEPDLLAALQRYAHQHQRDTAISATISVESLNSKVLDHIRNDWWLLLLKRDSAYLLHNLMSQGNLPVALGEFEWRRSDLVFLIGRKNNRSINRILLNLLNNHPSQVVLEFGRFLSRQHFPFRNQ</sequence>
<organism evidence="1 2">
    <name type="scientific">Venatoribacter cucullus</name>
    <dbReference type="NCBI Taxonomy" id="2661630"/>
    <lineage>
        <taxon>Bacteria</taxon>
        <taxon>Pseudomonadati</taxon>
        <taxon>Pseudomonadota</taxon>
        <taxon>Gammaproteobacteria</taxon>
        <taxon>Oceanospirillales</taxon>
        <taxon>Oceanospirillaceae</taxon>
        <taxon>Venatoribacter</taxon>
    </lineage>
</organism>
<dbReference type="KEGG" id="vcw:GJQ55_02175"/>
<dbReference type="EMBL" id="CP046056">
    <property type="protein sequence ID" value="QQD23356.1"/>
    <property type="molecule type" value="Genomic_DNA"/>
</dbReference>
<gene>
    <name evidence="1" type="ORF">GJQ55_02175</name>
</gene>
<dbReference type="AlphaFoldDB" id="A0A9X7YN64"/>
<dbReference type="RefSeq" id="WP_228345881.1">
    <property type="nucleotide sequence ID" value="NZ_CP046056.1"/>
</dbReference>
<proteinExistence type="predicted"/>
<reference evidence="1 2" key="1">
    <citation type="submission" date="2019-11" db="EMBL/GenBank/DDBJ databases">
        <title>Venatorbacter sp. nov. a predator of Campylobacter and other Gram-negative bacteria.</title>
        <authorList>
            <person name="Saeedi A."/>
            <person name="Cummings N.J."/>
            <person name="Connerton I.F."/>
            <person name="Connerton P.L."/>
        </authorList>
    </citation>
    <scope>NUCLEOTIDE SEQUENCE [LARGE SCALE GENOMIC DNA]</scope>
    <source>
        <strain evidence="1">XL5</strain>
    </source>
</reference>
<protein>
    <submittedName>
        <fullName evidence="1">Uncharacterized protein</fullName>
    </submittedName>
</protein>
<keyword evidence="2" id="KW-1185">Reference proteome</keyword>
<evidence type="ECO:0000313" key="2">
    <source>
        <dbReference type="Proteomes" id="UP000596074"/>
    </source>
</evidence>
<name>A0A9X7YN64_9GAMM</name>
<accession>A0A9X7YN64</accession>